<evidence type="ECO:0000256" key="1">
    <source>
        <dbReference type="ARBA" id="ARBA00022448"/>
    </source>
</evidence>
<evidence type="ECO:0000256" key="3">
    <source>
        <dbReference type="ARBA" id="ARBA00022723"/>
    </source>
</evidence>
<dbReference type="Proteomes" id="UP000186940">
    <property type="component" value="Unassembled WGS sequence"/>
</dbReference>
<evidence type="ECO:0000256" key="6">
    <source>
        <dbReference type="ARBA" id="ARBA00023004"/>
    </source>
</evidence>
<feature type="domain" description="4Fe-4S ferredoxin-type" evidence="8">
    <location>
        <begin position="44"/>
        <end position="75"/>
    </location>
</feature>
<keyword evidence="7" id="KW-0411">Iron-sulfur</keyword>
<evidence type="ECO:0000256" key="4">
    <source>
        <dbReference type="ARBA" id="ARBA00022737"/>
    </source>
</evidence>
<feature type="domain" description="4Fe-4S ferredoxin-type" evidence="8">
    <location>
        <begin position="76"/>
        <end position="105"/>
    </location>
</feature>
<dbReference type="PANTHER" id="PTHR43177">
    <property type="entry name" value="PROTEIN NRFC"/>
    <property type="match status" value="1"/>
</dbReference>
<dbReference type="EMBL" id="LYOS01000002">
    <property type="protein sequence ID" value="OFV67964.1"/>
    <property type="molecule type" value="Genomic_DNA"/>
</dbReference>
<sequence length="177" mass="19793">MSRKLTVIPEQCSGCKICELVCSIRQFGVNNPKKAAIRVIVVYPHPVLRMPIVCSQCKRSTCEEVCPVGALRRDNGVVQLDKDVCISCFKCIEACPFGAIYAHEDCEFPIKCDMCGGDPECVKKCPKGALRLIPEAALGEVRRLNNVLSYTQMKEIEFYEKGEKKVIQYAEIGKEEL</sequence>
<dbReference type="InterPro" id="IPR017900">
    <property type="entry name" value="4Fe4S_Fe_S_CS"/>
</dbReference>
<accession>A0A1F2PA66</accession>
<organism evidence="9 10">
    <name type="scientific">Candidatus Syntropharchaeum caldarium</name>
    <dbReference type="NCBI Taxonomy" id="1838285"/>
    <lineage>
        <taxon>Archaea</taxon>
        <taxon>Methanobacteriati</taxon>
        <taxon>Methanobacteriota</taxon>
        <taxon>Stenosarchaea group</taxon>
        <taxon>Methanomicrobia</taxon>
        <taxon>Methanosarcinales</taxon>
        <taxon>ANME-2 cluster</taxon>
        <taxon>Candidatus Syntropharchaeum</taxon>
    </lineage>
</organism>
<dbReference type="GO" id="GO:0051539">
    <property type="term" value="F:4 iron, 4 sulfur cluster binding"/>
    <property type="evidence" value="ECO:0007669"/>
    <property type="project" value="UniProtKB-KW"/>
</dbReference>
<reference evidence="9" key="1">
    <citation type="submission" date="2016-05" db="EMBL/GenBank/DDBJ databases">
        <title>Microbial consortia oxidize butane by reversing methanogenesis.</title>
        <authorList>
            <person name="Laso-Perez R."/>
            <person name="Richter M."/>
            <person name="Wegener G."/>
            <person name="Musat F."/>
        </authorList>
    </citation>
    <scope>NUCLEOTIDE SEQUENCE [LARGE SCALE GENOMIC DNA]</scope>
    <source>
        <strain evidence="9">BOX2</strain>
    </source>
</reference>
<feature type="domain" description="4Fe-4S ferredoxin-type" evidence="8">
    <location>
        <begin position="111"/>
        <end position="135"/>
    </location>
</feature>
<dbReference type="Pfam" id="PF13247">
    <property type="entry name" value="Fer4_11"/>
    <property type="match status" value="1"/>
</dbReference>
<dbReference type="GO" id="GO:0016491">
    <property type="term" value="F:oxidoreductase activity"/>
    <property type="evidence" value="ECO:0007669"/>
    <property type="project" value="UniProtKB-ARBA"/>
</dbReference>
<dbReference type="InterPro" id="IPR017896">
    <property type="entry name" value="4Fe4S_Fe-S-bd"/>
</dbReference>
<dbReference type="CDD" id="cd10550">
    <property type="entry name" value="DMSOR_beta_like"/>
    <property type="match status" value="1"/>
</dbReference>
<dbReference type="AlphaFoldDB" id="A0A1F2PA66"/>
<dbReference type="InterPro" id="IPR050954">
    <property type="entry name" value="ET_IronSulfur_Cluster-Binding"/>
</dbReference>
<dbReference type="PROSITE" id="PS00198">
    <property type="entry name" value="4FE4S_FER_1"/>
    <property type="match status" value="1"/>
</dbReference>
<evidence type="ECO:0000259" key="8">
    <source>
        <dbReference type="PROSITE" id="PS51379"/>
    </source>
</evidence>
<protein>
    <submittedName>
        <fullName evidence="9">4Fe-4S ferredoxin</fullName>
    </submittedName>
</protein>
<evidence type="ECO:0000313" key="10">
    <source>
        <dbReference type="Proteomes" id="UP000186940"/>
    </source>
</evidence>
<evidence type="ECO:0000256" key="7">
    <source>
        <dbReference type="ARBA" id="ARBA00023014"/>
    </source>
</evidence>
<proteinExistence type="predicted"/>
<feature type="domain" description="4Fe-4S ferredoxin-type" evidence="8">
    <location>
        <begin position="3"/>
        <end position="32"/>
    </location>
</feature>
<keyword evidence="1" id="KW-0813">Transport</keyword>
<keyword evidence="3" id="KW-0479">Metal-binding</keyword>
<keyword evidence="2" id="KW-0004">4Fe-4S</keyword>
<dbReference type="GO" id="GO:0046872">
    <property type="term" value="F:metal ion binding"/>
    <property type="evidence" value="ECO:0007669"/>
    <property type="project" value="UniProtKB-KW"/>
</dbReference>
<keyword evidence="10" id="KW-1185">Reference proteome</keyword>
<name>A0A1F2PA66_9EURY</name>
<dbReference type="PANTHER" id="PTHR43177:SF5">
    <property type="entry name" value="ANAEROBIC DIMETHYL SULFOXIDE REDUCTASE CHAIN B-RELATED"/>
    <property type="match status" value="1"/>
</dbReference>
<keyword evidence="5" id="KW-0249">Electron transport</keyword>
<dbReference type="PROSITE" id="PS51379">
    <property type="entry name" value="4FE4S_FER_2"/>
    <property type="match status" value="4"/>
</dbReference>
<evidence type="ECO:0000256" key="2">
    <source>
        <dbReference type="ARBA" id="ARBA00022485"/>
    </source>
</evidence>
<keyword evidence="4" id="KW-0677">Repeat</keyword>
<dbReference type="SUPFAM" id="SSF54862">
    <property type="entry name" value="4Fe-4S ferredoxins"/>
    <property type="match status" value="1"/>
</dbReference>
<comment type="caution">
    <text evidence="9">The sequence shown here is derived from an EMBL/GenBank/DDBJ whole genome shotgun (WGS) entry which is preliminary data.</text>
</comment>
<evidence type="ECO:0000313" key="9">
    <source>
        <dbReference type="EMBL" id="OFV67964.1"/>
    </source>
</evidence>
<dbReference type="Gene3D" id="3.30.70.20">
    <property type="match status" value="2"/>
</dbReference>
<evidence type="ECO:0000256" key="5">
    <source>
        <dbReference type="ARBA" id="ARBA00022982"/>
    </source>
</evidence>
<gene>
    <name evidence="9" type="ORF">SCAL_000604</name>
</gene>
<dbReference type="STRING" id="1838285.SCAL_000604"/>
<keyword evidence="6" id="KW-0408">Iron</keyword>